<keyword evidence="3" id="KW-1185">Reference proteome</keyword>
<reference evidence="2 3" key="1">
    <citation type="submission" date="2016-10" db="EMBL/GenBank/DDBJ databases">
        <authorList>
            <person name="de Groot N.N."/>
        </authorList>
    </citation>
    <scope>NUCLEOTIDE SEQUENCE [LARGE SCALE GENOMIC DNA]</scope>
    <source>
        <strain evidence="2 3">DSM 25584</strain>
    </source>
</reference>
<evidence type="ECO:0000256" key="1">
    <source>
        <dbReference type="SAM" id="MobiDB-lite"/>
    </source>
</evidence>
<protein>
    <submittedName>
        <fullName evidence="2">Uncharacterized protein</fullName>
    </submittedName>
</protein>
<feature type="compositionally biased region" description="Low complexity" evidence="1">
    <location>
        <begin position="57"/>
        <end position="71"/>
    </location>
</feature>
<accession>A0A1G7R862</accession>
<name>A0A1G7R862_9PROT</name>
<feature type="region of interest" description="Disordered" evidence="1">
    <location>
        <begin position="1"/>
        <end position="71"/>
    </location>
</feature>
<feature type="compositionally biased region" description="Basic and acidic residues" evidence="1">
    <location>
        <begin position="1"/>
        <end position="16"/>
    </location>
</feature>
<dbReference type="AlphaFoldDB" id="A0A1G7R862"/>
<proteinExistence type="predicted"/>
<sequence length="71" mass="7378">MAKDETAKASKGRLEEGYQPLEKGYRPQSHAKPTDYTPPVGGSSVQRPPAASGGTASSRPENGSNSSSDNT</sequence>
<organism evidence="2 3">
    <name type="scientific">Limimonas halophila</name>
    <dbReference type="NCBI Taxonomy" id="1082479"/>
    <lineage>
        <taxon>Bacteria</taxon>
        <taxon>Pseudomonadati</taxon>
        <taxon>Pseudomonadota</taxon>
        <taxon>Alphaproteobacteria</taxon>
        <taxon>Rhodospirillales</taxon>
        <taxon>Rhodovibrionaceae</taxon>
        <taxon>Limimonas</taxon>
    </lineage>
</organism>
<evidence type="ECO:0000313" key="3">
    <source>
        <dbReference type="Proteomes" id="UP000199415"/>
    </source>
</evidence>
<dbReference type="Proteomes" id="UP000199415">
    <property type="component" value="Unassembled WGS sequence"/>
</dbReference>
<dbReference type="EMBL" id="FNCE01000005">
    <property type="protein sequence ID" value="SDG06991.1"/>
    <property type="molecule type" value="Genomic_DNA"/>
</dbReference>
<dbReference type="RefSeq" id="WP_143006200.1">
    <property type="nucleotide sequence ID" value="NZ_FNCE01000005.1"/>
</dbReference>
<evidence type="ECO:0000313" key="2">
    <source>
        <dbReference type="EMBL" id="SDG06991.1"/>
    </source>
</evidence>
<gene>
    <name evidence="2" type="ORF">SAMN05216241_10531</name>
</gene>